<dbReference type="EMBL" id="PGTD01000017">
    <property type="protein sequence ID" value="PJE27827.1"/>
    <property type="molecule type" value="Genomic_DNA"/>
</dbReference>
<evidence type="ECO:0000313" key="6">
    <source>
        <dbReference type="Proteomes" id="UP000231655"/>
    </source>
</evidence>
<comment type="pathway">
    <text evidence="1">Cofactor biosynthesis; adenosylcobalamin biosynthesis.</text>
</comment>
<gene>
    <name evidence="4" type="ORF">CVM39_14755</name>
    <name evidence="5" type="ORF">SAMN06297129_0204</name>
</gene>
<protein>
    <submittedName>
        <fullName evidence="4 5">Precorrin-6A reductase</fullName>
    </submittedName>
</protein>
<dbReference type="EMBL" id="OBEA01000001">
    <property type="protein sequence ID" value="SNY36670.1"/>
    <property type="molecule type" value="Genomic_DNA"/>
</dbReference>
<proteinExistence type="predicted"/>
<dbReference type="Proteomes" id="UP000231702">
    <property type="component" value="Unassembled WGS sequence"/>
</dbReference>
<evidence type="ECO:0000256" key="1">
    <source>
        <dbReference type="ARBA" id="ARBA00004953"/>
    </source>
</evidence>
<dbReference type="OrthoDB" id="5183775at2"/>
<dbReference type="Proteomes" id="UP000231655">
    <property type="component" value="Unassembled WGS sequence"/>
</dbReference>
<evidence type="ECO:0000256" key="3">
    <source>
        <dbReference type="ARBA" id="ARBA00023002"/>
    </source>
</evidence>
<dbReference type="GO" id="GO:0016994">
    <property type="term" value="F:precorrin-6A reductase activity"/>
    <property type="evidence" value="ECO:0007669"/>
    <property type="project" value="InterPro"/>
</dbReference>
<sequence length="253" mass="26533">MPSSPAKVLVLGGTTEARALTRLMDAAGIGGVLSLAGRVARPAPQSLPMRMGGFGGAEGLAAYIRAEGITHVVDGTHPFAAQMSRNAHAACLETGTPLLALTRAPWVAEAGDDWLLVPDMAGAVDALDRPAARVFLAVGRMHLAEFAAQPQHDYLLRLVDPPEGALPLPKAEAVIDRGPFTEEADLALMQRHGTQLVVSKNAGGSASVAKLRAARRLGVPVVMIDRPALPERAEAHSPEEVLRWLGHVTDLGV</sequence>
<dbReference type="PANTHER" id="PTHR36925:SF1">
    <property type="entry name" value="COBALT-PRECORRIN-6A REDUCTASE"/>
    <property type="match status" value="1"/>
</dbReference>
<dbReference type="NCBIfam" id="NF005968">
    <property type="entry name" value="PRK08057.1-2"/>
    <property type="match status" value="1"/>
</dbReference>
<dbReference type="GO" id="GO:0009236">
    <property type="term" value="P:cobalamin biosynthetic process"/>
    <property type="evidence" value="ECO:0007669"/>
    <property type="project" value="UniProtKB-UniPathway"/>
</dbReference>
<name>A0A285HLQ8_9RHOB</name>
<dbReference type="PROSITE" id="PS51014">
    <property type="entry name" value="COBK_CBIJ"/>
    <property type="match status" value="1"/>
</dbReference>
<dbReference type="PANTHER" id="PTHR36925">
    <property type="entry name" value="COBALT-PRECORRIN-6A REDUCTASE"/>
    <property type="match status" value="1"/>
</dbReference>
<dbReference type="NCBIfam" id="TIGR00715">
    <property type="entry name" value="precor6x_red"/>
    <property type="match status" value="1"/>
</dbReference>
<dbReference type="UniPathway" id="UPA00148"/>
<dbReference type="AlphaFoldDB" id="A0A285HLQ8"/>
<reference evidence="5 6" key="1">
    <citation type="submission" date="2017-09" db="EMBL/GenBank/DDBJ databases">
        <authorList>
            <person name="Ehlers B."/>
            <person name="Leendertz F.H."/>
        </authorList>
    </citation>
    <scope>NUCLEOTIDE SEQUENCE [LARGE SCALE GENOMIC DNA]</scope>
    <source>
        <strain evidence="5 6">CGMCC 1.12662</strain>
    </source>
</reference>
<evidence type="ECO:0000313" key="4">
    <source>
        <dbReference type="EMBL" id="PJE27827.1"/>
    </source>
</evidence>
<dbReference type="Pfam" id="PF02571">
    <property type="entry name" value="CbiJ"/>
    <property type="match status" value="1"/>
</dbReference>
<organism evidence="5 6">
    <name type="scientific">Pseudooceanicola antarcticus</name>
    <dbReference type="NCBI Taxonomy" id="1247613"/>
    <lineage>
        <taxon>Bacteria</taxon>
        <taxon>Pseudomonadati</taxon>
        <taxon>Pseudomonadota</taxon>
        <taxon>Alphaproteobacteria</taxon>
        <taxon>Rhodobacterales</taxon>
        <taxon>Paracoccaceae</taxon>
        <taxon>Pseudooceanicola</taxon>
    </lineage>
</organism>
<evidence type="ECO:0000313" key="7">
    <source>
        <dbReference type="Proteomes" id="UP000231702"/>
    </source>
</evidence>
<keyword evidence="3" id="KW-0560">Oxidoreductase</keyword>
<keyword evidence="2" id="KW-0169">Cobalamin biosynthesis</keyword>
<evidence type="ECO:0000313" key="5">
    <source>
        <dbReference type="EMBL" id="SNY36670.1"/>
    </source>
</evidence>
<evidence type="ECO:0000256" key="2">
    <source>
        <dbReference type="ARBA" id="ARBA00022573"/>
    </source>
</evidence>
<dbReference type="InterPro" id="IPR003723">
    <property type="entry name" value="Precorrin-6x_reduct"/>
</dbReference>
<accession>A0A285HLQ8</accession>
<keyword evidence="7" id="KW-1185">Reference proteome</keyword>
<reference evidence="4 7" key="2">
    <citation type="journal article" date="2018" name="Int. J. Syst. Evol. Microbiol.">
        <title>Pseudooceanicola lipolyticus sp. nov., a marine alphaproteobacterium, reclassification of Oceanicola flagellatus as Pseudooceanicola flagellatus comb. nov. and emended description of the genus Pseudooceanicola.</title>
        <authorList>
            <person name="Huang M.-M."/>
            <person name="Guo L.-L."/>
            <person name="Wu Y.-H."/>
            <person name="Lai Q.-L."/>
            <person name="Shao Z.-Z."/>
            <person name="Wang C.-S."/>
            <person name="Wu M."/>
            <person name="Xu X.-W."/>
        </authorList>
    </citation>
    <scope>NUCLEOTIDE SEQUENCE [LARGE SCALE GENOMIC DNA]</scope>
    <source>
        <strain evidence="4 7">Ar-45</strain>
    </source>
</reference>
<dbReference type="RefSeq" id="WP_097144014.1">
    <property type="nucleotide sequence ID" value="NZ_OBEA01000001.1"/>
</dbReference>